<protein>
    <recommendedName>
        <fullName evidence="3">MarR family protein</fullName>
    </recommendedName>
</protein>
<evidence type="ECO:0008006" key="3">
    <source>
        <dbReference type="Google" id="ProtNLM"/>
    </source>
</evidence>
<dbReference type="InterPro" id="IPR036388">
    <property type="entry name" value="WH-like_DNA-bd_sf"/>
</dbReference>
<evidence type="ECO:0000313" key="2">
    <source>
        <dbReference type="Proteomes" id="UP001501183"/>
    </source>
</evidence>
<comment type="caution">
    <text evidence="1">The sequence shown here is derived from an EMBL/GenBank/DDBJ whole genome shotgun (WGS) entry which is preliminary data.</text>
</comment>
<dbReference type="Gene3D" id="1.10.10.10">
    <property type="entry name" value="Winged helix-like DNA-binding domain superfamily/Winged helix DNA-binding domain"/>
    <property type="match status" value="1"/>
</dbReference>
<dbReference type="InterPro" id="IPR036390">
    <property type="entry name" value="WH_DNA-bd_sf"/>
</dbReference>
<evidence type="ECO:0000313" key="1">
    <source>
        <dbReference type="EMBL" id="GAA4490930.1"/>
    </source>
</evidence>
<dbReference type="SUPFAM" id="SSF46785">
    <property type="entry name" value="Winged helix' DNA-binding domain"/>
    <property type="match status" value="1"/>
</dbReference>
<accession>A0ABP8PSM5</accession>
<dbReference type="Proteomes" id="UP001501183">
    <property type="component" value="Unassembled WGS sequence"/>
</dbReference>
<name>A0ABP8PSM5_9NOCA</name>
<organism evidence="1 2">
    <name type="scientific">Rhodococcus olei</name>
    <dbReference type="NCBI Taxonomy" id="2161675"/>
    <lineage>
        <taxon>Bacteria</taxon>
        <taxon>Bacillati</taxon>
        <taxon>Actinomycetota</taxon>
        <taxon>Actinomycetes</taxon>
        <taxon>Mycobacteriales</taxon>
        <taxon>Nocardiaceae</taxon>
        <taxon>Rhodococcus</taxon>
    </lineage>
</organism>
<dbReference type="EMBL" id="BAABFB010000077">
    <property type="protein sequence ID" value="GAA4490930.1"/>
    <property type="molecule type" value="Genomic_DNA"/>
</dbReference>
<gene>
    <name evidence="1" type="ORF">GCM10023094_54950</name>
</gene>
<proteinExistence type="predicted"/>
<sequence>MWHQVSTCVGERLTRGSVRRAPCDTDARGFDIALTDDGMAAIEAAAPLHLDGVRHCFVDLLTPEQLEILGDIAETVSEHLHSDHPGSAG</sequence>
<reference evidence="2" key="1">
    <citation type="journal article" date="2019" name="Int. J. Syst. Evol. Microbiol.">
        <title>The Global Catalogue of Microorganisms (GCM) 10K type strain sequencing project: providing services to taxonomists for standard genome sequencing and annotation.</title>
        <authorList>
            <consortium name="The Broad Institute Genomics Platform"/>
            <consortium name="The Broad Institute Genome Sequencing Center for Infectious Disease"/>
            <person name="Wu L."/>
            <person name="Ma J."/>
        </authorList>
    </citation>
    <scope>NUCLEOTIDE SEQUENCE [LARGE SCALE GENOMIC DNA]</scope>
    <source>
        <strain evidence="2">JCM 32206</strain>
    </source>
</reference>
<keyword evidence="2" id="KW-1185">Reference proteome</keyword>